<dbReference type="EMBL" id="FXSZ01000010">
    <property type="protein sequence ID" value="SMO77757.1"/>
    <property type="molecule type" value="Genomic_DNA"/>
</dbReference>
<organism evidence="7 8">
    <name type="scientific">Solitalea koreensis</name>
    <dbReference type="NCBI Taxonomy" id="543615"/>
    <lineage>
        <taxon>Bacteria</taxon>
        <taxon>Pseudomonadati</taxon>
        <taxon>Bacteroidota</taxon>
        <taxon>Sphingobacteriia</taxon>
        <taxon>Sphingobacteriales</taxon>
        <taxon>Sphingobacteriaceae</taxon>
        <taxon>Solitalea</taxon>
    </lineage>
</organism>
<evidence type="ECO:0000313" key="7">
    <source>
        <dbReference type="EMBL" id="SMO77757.1"/>
    </source>
</evidence>
<sequence>MKAYKILPIVVTLGMLASCGSTSSGDKKSQLEKLKKEQVKITEQIKKLEAEIGKADPAATDEKLKIVGFTPVAISAFEHFVTIQGKVESEENANVSAETPGRITAVYVVEGQNVKKGQVLAQLDNEVLTNGIEELKTSLALATTVYERQKSLWDQKIGTEVQYLQAKTTKESLERKLATMNSQINMAKIKSPINGTVDAVIARVGETASPGMPSFRVINTQKLKAKANVSEGYAANIKQGDRVHVNMPDINKDFTSKLSFVSHTIDPTSRSFSVEVRMNPDPSLRANMVAVLNIVDYSNPNAVTIPVNTIQTTDGNSFVYLAETVNGKSTAKKQNVKVGRINNDRAEIVSGLTAGDKLITVGFQGLNDGEGIKF</sequence>
<evidence type="ECO:0000259" key="6">
    <source>
        <dbReference type="Pfam" id="PF25973"/>
    </source>
</evidence>
<dbReference type="Pfam" id="PF25954">
    <property type="entry name" value="Beta-barrel_RND_2"/>
    <property type="match status" value="1"/>
</dbReference>
<gene>
    <name evidence="7" type="ORF">SAMN06265350_11027</name>
</gene>
<dbReference type="InterPro" id="IPR058647">
    <property type="entry name" value="BSH_CzcB-like"/>
</dbReference>
<feature type="coiled-coil region" evidence="2">
    <location>
        <begin position="163"/>
        <end position="190"/>
    </location>
</feature>
<evidence type="ECO:0000313" key="8">
    <source>
        <dbReference type="Proteomes" id="UP000315971"/>
    </source>
</evidence>
<dbReference type="InterPro" id="IPR058627">
    <property type="entry name" value="MdtA-like_C"/>
</dbReference>
<evidence type="ECO:0000259" key="3">
    <source>
        <dbReference type="Pfam" id="PF25893"/>
    </source>
</evidence>
<dbReference type="GO" id="GO:0015562">
    <property type="term" value="F:efflux transmembrane transporter activity"/>
    <property type="evidence" value="ECO:0007669"/>
    <property type="project" value="TreeGrafter"/>
</dbReference>
<evidence type="ECO:0000259" key="5">
    <source>
        <dbReference type="Pfam" id="PF25967"/>
    </source>
</evidence>
<dbReference type="PANTHER" id="PTHR30469:SF15">
    <property type="entry name" value="HLYD FAMILY OF SECRETION PROTEINS"/>
    <property type="match status" value="1"/>
</dbReference>
<dbReference type="NCBIfam" id="TIGR01730">
    <property type="entry name" value="RND_mfp"/>
    <property type="match status" value="1"/>
</dbReference>
<dbReference type="PANTHER" id="PTHR30469">
    <property type="entry name" value="MULTIDRUG RESISTANCE PROTEIN MDTA"/>
    <property type="match status" value="1"/>
</dbReference>
<dbReference type="Proteomes" id="UP000315971">
    <property type="component" value="Unassembled WGS sequence"/>
</dbReference>
<dbReference type="Pfam" id="PF25893">
    <property type="entry name" value="HH_CzcB"/>
    <property type="match status" value="1"/>
</dbReference>
<comment type="similarity">
    <text evidence="1">Belongs to the membrane fusion protein (MFP) (TC 8.A.1) family.</text>
</comment>
<evidence type="ECO:0000256" key="1">
    <source>
        <dbReference type="ARBA" id="ARBA00009477"/>
    </source>
</evidence>
<dbReference type="InterPro" id="IPR006143">
    <property type="entry name" value="RND_pump_MFP"/>
</dbReference>
<accession>A0A521E199</accession>
<dbReference type="Pfam" id="PF25967">
    <property type="entry name" value="RND-MFP_C"/>
    <property type="match status" value="1"/>
</dbReference>
<keyword evidence="8" id="KW-1185">Reference proteome</keyword>
<protein>
    <submittedName>
        <fullName evidence="7">RND family efflux transporter, MFP subunit</fullName>
    </submittedName>
</protein>
<feature type="domain" description="Multidrug resistance protein MdtA-like C-terminal permuted SH3" evidence="5">
    <location>
        <begin position="301"/>
        <end position="364"/>
    </location>
</feature>
<reference evidence="7 8" key="1">
    <citation type="submission" date="2017-05" db="EMBL/GenBank/DDBJ databases">
        <authorList>
            <person name="Varghese N."/>
            <person name="Submissions S."/>
        </authorList>
    </citation>
    <scope>NUCLEOTIDE SEQUENCE [LARGE SCALE GENOMIC DNA]</scope>
    <source>
        <strain evidence="7 8">DSM 21342</strain>
    </source>
</reference>
<keyword evidence="2" id="KW-0175">Coiled coil</keyword>
<feature type="domain" description="CzcB-like barrel-sandwich hybrid" evidence="6">
    <location>
        <begin position="93"/>
        <end position="212"/>
    </location>
</feature>
<dbReference type="OrthoDB" id="9806939at2"/>
<evidence type="ECO:0000256" key="2">
    <source>
        <dbReference type="SAM" id="Coils"/>
    </source>
</evidence>
<dbReference type="RefSeq" id="WP_142604510.1">
    <property type="nucleotide sequence ID" value="NZ_FXSZ01000010.1"/>
</dbReference>
<dbReference type="GO" id="GO:1990281">
    <property type="term" value="C:efflux pump complex"/>
    <property type="evidence" value="ECO:0007669"/>
    <property type="project" value="TreeGrafter"/>
</dbReference>
<dbReference type="Gene3D" id="2.40.30.170">
    <property type="match status" value="1"/>
</dbReference>
<dbReference type="Gene3D" id="2.40.420.20">
    <property type="match status" value="1"/>
</dbReference>
<evidence type="ECO:0000259" key="4">
    <source>
        <dbReference type="Pfam" id="PF25954"/>
    </source>
</evidence>
<dbReference type="InterPro" id="IPR058792">
    <property type="entry name" value="Beta-barrel_RND_2"/>
</dbReference>
<feature type="domain" description="CzcB-like alpha-helical hairpin" evidence="3">
    <location>
        <begin position="136"/>
        <end position="181"/>
    </location>
</feature>
<name>A0A521E199_9SPHI</name>
<dbReference type="Gene3D" id="2.40.50.100">
    <property type="match status" value="1"/>
</dbReference>
<dbReference type="Gene3D" id="1.10.287.470">
    <property type="entry name" value="Helix hairpin bin"/>
    <property type="match status" value="1"/>
</dbReference>
<dbReference type="PROSITE" id="PS51257">
    <property type="entry name" value="PROKAR_LIPOPROTEIN"/>
    <property type="match status" value="1"/>
</dbReference>
<feature type="domain" description="CusB-like beta-barrel" evidence="4">
    <location>
        <begin position="226"/>
        <end position="294"/>
    </location>
</feature>
<dbReference type="SUPFAM" id="SSF111369">
    <property type="entry name" value="HlyD-like secretion proteins"/>
    <property type="match status" value="1"/>
</dbReference>
<proteinExistence type="inferred from homology"/>
<dbReference type="Pfam" id="PF25973">
    <property type="entry name" value="BSH_CzcB"/>
    <property type="match status" value="1"/>
</dbReference>
<dbReference type="AlphaFoldDB" id="A0A521E199"/>
<dbReference type="InterPro" id="IPR058648">
    <property type="entry name" value="HH_CzcB-like"/>
</dbReference>